<dbReference type="SUPFAM" id="SSF52540">
    <property type="entry name" value="P-loop containing nucleoside triphosphate hydrolases"/>
    <property type="match status" value="1"/>
</dbReference>
<dbReference type="EMBL" id="FPHK01000083">
    <property type="protein sequence ID" value="SFV64980.1"/>
    <property type="molecule type" value="Genomic_DNA"/>
</dbReference>
<dbReference type="HAMAP" id="MF_00336">
    <property type="entry name" value="BioD"/>
    <property type="match status" value="1"/>
</dbReference>
<organism evidence="9">
    <name type="scientific">hydrothermal vent metagenome</name>
    <dbReference type="NCBI Taxonomy" id="652676"/>
    <lineage>
        <taxon>unclassified sequences</taxon>
        <taxon>metagenomes</taxon>
        <taxon>ecological metagenomes</taxon>
    </lineage>
</organism>
<evidence type="ECO:0000256" key="7">
    <source>
        <dbReference type="ARBA" id="ARBA00022842"/>
    </source>
</evidence>
<dbReference type="PANTHER" id="PTHR43210">
    <property type="entry name" value="DETHIOBIOTIN SYNTHETASE"/>
    <property type="match status" value="1"/>
</dbReference>
<dbReference type="Gene3D" id="3.40.50.300">
    <property type="entry name" value="P-loop containing nucleotide triphosphate hydrolases"/>
    <property type="match status" value="1"/>
</dbReference>
<dbReference type="EC" id="6.3.3.3" evidence="9"/>
<dbReference type="NCBIfam" id="TIGR00347">
    <property type="entry name" value="bioD"/>
    <property type="match status" value="1"/>
</dbReference>
<keyword evidence="4" id="KW-0547">Nucleotide-binding</keyword>
<evidence type="ECO:0000256" key="8">
    <source>
        <dbReference type="ARBA" id="ARBA00047386"/>
    </source>
</evidence>
<evidence type="ECO:0000256" key="3">
    <source>
        <dbReference type="ARBA" id="ARBA00022723"/>
    </source>
</evidence>
<evidence type="ECO:0000256" key="2">
    <source>
        <dbReference type="ARBA" id="ARBA00022598"/>
    </source>
</evidence>
<dbReference type="GO" id="GO:0005829">
    <property type="term" value="C:cytosol"/>
    <property type="evidence" value="ECO:0007669"/>
    <property type="project" value="TreeGrafter"/>
</dbReference>
<dbReference type="GO" id="GO:0005524">
    <property type="term" value="F:ATP binding"/>
    <property type="evidence" value="ECO:0007669"/>
    <property type="project" value="UniProtKB-KW"/>
</dbReference>
<keyword evidence="1" id="KW-0963">Cytoplasm</keyword>
<sequence length="215" mass="23539">MAKRIFITATNTDIGKTYTTKLLMRALSAKGHSVGVIKPIETGVKDGIYPDGDTLLALLKELNPLAWSLDVEDIVPISYEIPAAPAIASNFGLIDYEKIDRAIAQQEAFCDVLLIEGAGGLFVPLDANFMMIDLIKALQAKTLLVTHCSLGCINDTLLSQKALEAAGLPYATLFNCRESDEDFEKVSAPYFHAKQKEILKSSLDIDRVCELLYNL</sequence>
<dbReference type="CDD" id="cd03109">
    <property type="entry name" value="DTBS"/>
    <property type="match status" value="1"/>
</dbReference>
<protein>
    <submittedName>
        <fullName evidence="9">Dethiobiotin synthetase</fullName>
        <ecNumber evidence="9">6.3.3.3</ecNumber>
    </submittedName>
</protein>
<dbReference type="InterPro" id="IPR004472">
    <property type="entry name" value="DTB_synth_BioD"/>
</dbReference>
<dbReference type="GO" id="GO:0004141">
    <property type="term" value="F:dethiobiotin synthase activity"/>
    <property type="evidence" value="ECO:0007669"/>
    <property type="project" value="UniProtKB-EC"/>
</dbReference>
<evidence type="ECO:0000256" key="4">
    <source>
        <dbReference type="ARBA" id="ARBA00022741"/>
    </source>
</evidence>
<evidence type="ECO:0000256" key="1">
    <source>
        <dbReference type="ARBA" id="ARBA00022490"/>
    </source>
</evidence>
<keyword evidence="2 9" id="KW-0436">Ligase</keyword>
<accession>A0A1W1CGH3</accession>
<dbReference type="Pfam" id="PF13500">
    <property type="entry name" value="AAA_26"/>
    <property type="match status" value="1"/>
</dbReference>
<dbReference type="InterPro" id="IPR027417">
    <property type="entry name" value="P-loop_NTPase"/>
</dbReference>
<reference evidence="9" key="1">
    <citation type="submission" date="2016-10" db="EMBL/GenBank/DDBJ databases">
        <authorList>
            <person name="de Groot N.N."/>
        </authorList>
    </citation>
    <scope>NUCLEOTIDE SEQUENCE</scope>
</reference>
<keyword evidence="7" id="KW-0460">Magnesium</keyword>
<gene>
    <name evidence="9" type="ORF">MNB_SM-6-917</name>
</gene>
<keyword evidence="6" id="KW-0067">ATP-binding</keyword>
<keyword evidence="5" id="KW-0093">Biotin biosynthesis</keyword>
<evidence type="ECO:0000256" key="6">
    <source>
        <dbReference type="ARBA" id="ARBA00022840"/>
    </source>
</evidence>
<dbReference type="AlphaFoldDB" id="A0A1W1CGH3"/>
<keyword evidence="3" id="KW-0479">Metal-binding</keyword>
<proteinExistence type="inferred from homology"/>
<dbReference type="UniPathway" id="UPA00078"/>
<dbReference type="GO" id="GO:0000287">
    <property type="term" value="F:magnesium ion binding"/>
    <property type="evidence" value="ECO:0007669"/>
    <property type="project" value="InterPro"/>
</dbReference>
<dbReference type="GO" id="GO:0009102">
    <property type="term" value="P:biotin biosynthetic process"/>
    <property type="evidence" value="ECO:0007669"/>
    <property type="project" value="UniProtKB-UniPathway"/>
</dbReference>
<comment type="catalytic activity">
    <reaction evidence="8">
        <text>(7R,8S)-8-amino-7-(carboxyamino)nonanoate + ATP = (4R,5S)-dethiobiotin + ADP + phosphate + H(+)</text>
        <dbReference type="Rhea" id="RHEA:63684"/>
        <dbReference type="ChEBI" id="CHEBI:15378"/>
        <dbReference type="ChEBI" id="CHEBI:30616"/>
        <dbReference type="ChEBI" id="CHEBI:43474"/>
        <dbReference type="ChEBI" id="CHEBI:149470"/>
        <dbReference type="ChEBI" id="CHEBI:149473"/>
        <dbReference type="ChEBI" id="CHEBI:456216"/>
    </reaction>
</comment>
<dbReference type="PANTHER" id="PTHR43210:SF2">
    <property type="entry name" value="ATP-DEPENDENT DETHIOBIOTIN SYNTHETASE BIOD 2"/>
    <property type="match status" value="1"/>
</dbReference>
<name>A0A1W1CGH3_9ZZZZ</name>
<evidence type="ECO:0000313" key="9">
    <source>
        <dbReference type="EMBL" id="SFV64980.1"/>
    </source>
</evidence>
<dbReference type="PIRSF" id="PIRSF006755">
    <property type="entry name" value="DTB_synth"/>
    <property type="match status" value="1"/>
</dbReference>
<evidence type="ECO:0000256" key="5">
    <source>
        <dbReference type="ARBA" id="ARBA00022756"/>
    </source>
</evidence>